<dbReference type="AlphaFoldDB" id="A0A8K0KBT4"/>
<dbReference type="InterPro" id="IPR000719">
    <property type="entry name" value="Prot_kinase_dom"/>
</dbReference>
<accession>A0A8K0KBT4</accession>
<comment type="caution">
    <text evidence="7">The sequence shown here is derived from an EMBL/GenBank/DDBJ whole genome shotgun (WGS) entry which is preliminary data.</text>
</comment>
<dbReference type="EMBL" id="KZ308515">
    <property type="protein sequence ID" value="KAG8230835.1"/>
    <property type="molecule type" value="Genomic_DNA"/>
</dbReference>
<dbReference type="PANTHER" id="PTHR24342:SF12">
    <property type="entry name" value="DEATH-ASSOCIATED PROTEIN KINASE RELATED"/>
    <property type="match status" value="1"/>
</dbReference>
<protein>
    <recommendedName>
        <fullName evidence="6">Protein kinase domain-containing protein</fullName>
    </recommendedName>
</protein>
<sequence length="276" mass="29431">MSAAGGELQYVIDAGGGEGSEGGSSGDDSGIGGLLECHAIRILRQVLEGIAFLHDRNVAHLDIKPQNILLCGPYPSADVKICDFGISRVVEMGAEVREILGTPDYVAPEVLSYEPISLATDIWSIGVLAYVLLSGCSPFGSDCKQETFCNISRCNLTFPEELFGDISEEAIDFIKSTIVAKPRGRLTAQQCLQHPWLTPKLPLPTASSALIAVLVSHAPRPNSPSDEVSSSFKDDSCPAQCAENHCKCGGHDGYTEGLTSTLKSPMEVMCDRGIRC</sequence>
<keyword evidence="5" id="KW-0067">ATP-binding</keyword>
<dbReference type="SMART" id="SM00220">
    <property type="entry name" value="S_TKc"/>
    <property type="match status" value="1"/>
</dbReference>
<dbReference type="PROSITE" id="PS50011">
    <property type="entry name" value="PROTEIN_KINASE_DOM"/>
    <property type="match status" value="1"/>
</dbReference>
<dbReference type="InterPro" id="IPR008271">
    <property type="entry name" value="Ser/Thr_kinase_AS"/>
</dbReference>
<keyword evidence="4" id="KW-0418">Kinase</keyword>
<dbReference type="GO" id="GO:0004674">
    <property type="term" value="F:protein serine/threonine kinase activity"/>
    <property type="evidence" value="ECO:0007669"/>
    <property type="project" value="UniProtKB-KW"/>
</dbReference>
<reference evidence="7" key="2">
    <citation type="submission" date="2017-10" db="EMBL/GenBank/DDBJ databases">
        <title>Ladona fulva Genome sequencing and assembly.</title>
        <authorList>
            <person name="Murali S."/>
            <person name="Richards S."/>
            <person name="Bandaranaike D."/>
            <person name="Bellair M."/>
            <person name="Blankenburg K."/>
            <person name="Chao H."/>
            <person name="Dinh H."/>
            <person name="Doddapaneni H."/>
            <person name="Dugan-Rocha S."/>
            <person name="Elkadiri S."/>
            <person name="Gnanaolivu R."/>
            <person name="Hernandez B."/>
            <person name="Skinner E."/>
            <person name="Javaid M."/>
            <person name="Lee S."/>
            <person name="Li M."/>
            <person name="Ming W."/>
            <person name="Munidasa M."/>
            <person name="Muniz J."/>
            <person name="Nguyen L."/>
            <person name="Hughes D."/>
            <person name="Osuji N."/>
            <person name="Pu L.-L."/>
            <person name="Puazo M."/>
            <person name="Qu C."/>
            <person name="Quiroz J."/>
            <person name="Raj R."/>
            <person name="Weissenberger G."/>
            <person name="Xin Y."/>
            <person name="Zou X."/>
            <person name="Han Y."/>
            <person name="Worley K."/>
            <person name="Muzny D."/>
            <person name="Gibbs R."/>
        </authorList>
    </citation>
    <scope>NUCLEOTIDE SEQUENCE</scope>
    <source>
        <strain evidence="7">Sampled in the wild</strain>
    </source>
</reference>
<dbReference type="PROSITE" id="PS00108">
    <property type="entry name" value="PROTEIN_KINASE_ST"/>
    <property type="match status" value="1"/>
</dbReference>
<evidence type="ECO:0000256" key="3">
    <source>
        <dbReference type="ARBA" id="ARBA00022741"/>
    </source>
</evidence>
<dbReference type="GO" id="GO:0043065">
    <property type="term" value="P:positive regulation of apoptotic process"/>
    <property type="evidence" value="ECO:0007669"/>
    <property type="project" value="TreeGrafter"/>
</dbReference>
<keyword evidence="1" id="KW-0723">Serine/threonine-protein kinase</keyword>
<reference evidence="7" key="1">
    <citation type="submission" date="2013-04" db="EMBL/GenBank/DDBJ databases">
        <authorList>
            <person name="Qu J."/>
            <person name="Murali S.C."/>
            <person name="Bandaranaike D."/>
            <person name="Bellair M."/>
            <person name="Blankenburg K."/>
            <person name="Chao H."/>
            <person name="Dinh H."/>
            <person name="Doddapaneni H."/>
            <person name="Downs B."/>
            <person name="Dugan-Rocha S."/>
            <person name="Elkadiri S."/>
            <person name="Gnanaolivu R.D."/>
            <person name="Hernandez B."/>
            <person name="Javaid M."/>
            <person name="Jayaseelan J.C."/>
            <person name="Lee S."/>
            <person name="Li M."/>
            <person name="Ming W."/>
            <person name="Munidasa M."/>
            <person name="Muniz J."/>
            <person name="Nguyen L."/>
            <person name="Ongeri F."/>
            <person name="Osuji N."/>
            <person name="Pu L.-L."/>
            <person name="Puazo M."/>
            <person name="Qu C."/>
            <person name="Quiroz J."/>
            <person name="Raj R."/>
            <person name="Weissenberger G."/>
            <person name="Xin Y."/>
            <person name="Zou X."/>
            <person name="Han Y."/>
            <person name="Richards S."/>
            <person name="Worley K."/>
            <person name="Muzny D."/>
            <person name="Gibbs R."/>
        </authorList>
    </citation>
    <scope>NUCLEOTIDE SEQUENCE</scope>
    <source>
        <strain evidence="7">Sampled in the wild</strain>
    </source>
</reference>
<keyword evidence="2" id="KW-0808">Transferase</keyword>
<dbReference type="PANTHER" id="PTHR24342">
    <property type="entry name" value="SERINE/THREONINE-PROTEIN KINASE 17"/>
    <property type="match status" value="1"/>
</dbReference>
<evidence type="ECO:0000313" key="7">
    <source>
        <dbReference type="EMBL" id="KAG8230835.1"/>
    </source>
</evidence>
<dbReference type="Pfam" id="PF00069">
    <property type="entry name" value="Pkinase"/>
    <property type="match status" value="1"/>
</dbReference>
<dbReference type="GO" id="GO:0005634">
    <property type="term" value="C:nucleus"/>
    <property type="evidence" value="ECO:0007669"/>
    <property type="project" value="TreeGrafter"/>
</dbReference>
<dbReference type="OrthoDB" id="74764at2759"/>
<dbReference type="Proteomes" id="UP000792457">
    <property type="component" value="Unassembled WGS sequence"/>
</dbReference>
<evidence type="ECO:0000256" key="2">
    <source>
        <dbReference type="ARBA" id="ARBA00022679"/>
    </source>
</evidence>
<gene>
    <name evidence="7" type="ORF">J437_LFUL010232</name>
</gene>
<evidence type="ECO:0000256" key="4">
    <source>
        <dbReference type="ARBA" id="ARBA00022777"/>
    </source>
</evidence>
<keyword evidence="3" id="KW-0547">Nucleotide-binding</keyword>
<dbReference type="GO" id="GO:0035556">
    <property type="term" value="P:intracellular signal transduction"/>
    <property type="evidence" value="ECO:0007669"/>
    <property type="project" value="TreeGrafter"/>
</dbReference>
<dbReference type="SUPFAM" id="SSF56112">
    <property type="entry name" value="Protein kinase-like (PK-like)"/>
    <property type="match status" value="1"/>
</dbReference>
<keyword evidence="8" id="KW-1185">Reference proteome</keyword>
<evidence type="ECO:0000256" key="1">
    <source>
        <dbReference type="ARBA" id="ARBA00022527"/>
    </source>
</evidence>
<dbReference type="InterPro" id="IPR011009">
    <property type="entry name" value="Kinase-like_dom_sf"/>
</dbReference>
<evidence type="ECO:0000259" key="6">
    <source>
        <dbReference type="PROSITE" id="PS50011"/>
    </source>
</evidence>
<evidence type="ECO:0000313" key="8">
    <source>
        <dbReference type="Proteomes" id="UP000792457"/>
    </source>
</evidence>
<dbReference type="Gene3D" id="1.10.510.10">
    <property type="entry name" value="Transferase(Phosphotransferase) domain 1"/>
    <property type="match status" value="1"/>
</dbReference>
<feature type="domain" description="Protein kinase" evidence="6">
    <location>
        <begin position="1"/>
        <end position="197"/>
    </location>
</feature>
<organism evidence="7 8">
    <name type="scientific">Ladona fulva</name>
    <name type="common">Scarce chaser dragonfly</name>
    <name type="synonym">Libellula fulva</name>
    <dbReference type="NCBI Taxonomy" id="123851"/>
    <lineage>
        <taxon>Eukaryota</taxon>
        <taxon>Metazoa</taxon>
        <taxon>Ecdysozoa</taxon>
        <taxon>Arthropoda</taxon>
        <taxon>Hexapoda</taxon>
        <taxon>Insecta</taxon>
        <taxon>Pterygota</taxon>
        <taxon>Palaeoptera</taxon>
        <taxon>Odonata</taxon>
        <taxon>Epiprocta</taxon>
        <taxon>Anisoptera</taxon>
        <taxon>Libelluloidea</taxon>
        <taxon>Libellulidae</taxon>
        <taxon>Ladona</taxon>
    </lineage>
</organism>
<evidence type="ECO:0000256" key="5">
    <source>
        <dbReference type="ARBA" id="ARBA00022840"/>
    </source>
</evidence>
<name>A0A8K0KBT4_LADFU</name>
<dbReference type="GO" id="GO:0005524">
    <property type="term" value="F:ATP binding"/>
    <property type="evidence" value="ECO:0007669"/>
    <property type="project" value="UniProtKB-KW"/>
</dbReference>
<proteinExistence type="predicted"/>